<accession>A0A831RJG3</accession>
<protein>
    <recommendedName>
        <fullName evidence="2">NolW-like domain-containing protein</fullName>
    </recommendedName>
</protein>
<reference evidence="1" key="1">
    <citation type="journal article" date="2020" name="mSystems">
        <title>Genome- and Community-Level Interaction Insights into Carbon Utilization and Element Cycling Functions of Hydrothermarchaeota in Hydrothermal Sediment.</title>
        <authorList>
            <person name="Zhou Z."/>
            <person name="Liu Y."/>
            <person name="Xu W."/>
            <person name="Pan J."/>
            <person name="Luo Z.H."/>
            <person name="Li M."/>
        </authorList>
    </citation>
    <scope>NUCLEOTIDE SEQUENCE [LARGE SCALE GENOMIC DNA]</scope>
    <source>
        <strain evidence="1">HyVt-443</strain>
    </source>
</reference>
<sequence length="274" mass="29886">MIRGLRHLPLLLPLWLTAAVADYPLEIIQLHGRPVEEVIPIVRPFIAPGGSVAGMGDQLILRTSKQNLEEIRRILEHIDRPPRRLMISVRQGARSPGQHGGVAADVRIEGDGGSIGIGRPPAEEGVRLRGIGGSTRSDLNLGQRIQTLEGRPAFIATGRSVPVTGDRFVAGGPFPAYGERTYYRDQTSGFYALPRLNGDRVTIEISPRIERRGSVGGEYDWQQSRSVVSGRLGEWIPLAASTRSATGEGSATARHYGTSDRNDTMLFLKVEEIP</sequence>
<comment type="caution">
    <text evidence="1">The sequence shown here is derived from an EMBL/GenBank/DDBJ whole genome shotgun (WGS) entry which is preliminary data.</text>
</comment>
<gene>
    <name evidence="1" type="ORF">ENI96_08220</name>
</gene>
<name>A0A831RJG3_9GAMM</name>
<evidence type="ECO:0000313" key="1">
    <source>
        <dbReference type="EMBL" id="HEB96402.1"/>
    </source>
</evidence>
<organism evidence="1">
    <name type="scientific">Sedimenticola thiotaurini</name>
    <dbReference type="NCBI Taxonomy" id="1543721"/>
    <lineage>
        <taxon>Bacteria</taxon>
        <taxon>Pseudomonadati</taxon>
        <taxon>Pseudomonadota</taxon>
        <taxon>Gammaproteobacteria</taxon>
        <taxon>Chromatiales</taxon>
        <taxon>Sedimenticolaceae</taxon>
        <taxon>Sedimenticola</taxon>
    </lineage>
</organism>
<evidence type="ECO:0008006" key="2">
    <source>
        <dbReference type="Google" id="ProtNLM"/>
    </source>
</evidence>
<proteinExistence type="predicted"/>
<dbReference type="Proteomes" id="UP000886251">
    <property type="component" value="Unassembled WGS sequence"/>
</dbReference>
<dbReference type="EMBL" id="DRKP01000094">
    <property type="protein sequence ID" value="HEB96402.1"/>
    <property type="molecule type" value="Genomic_DNA"/>
</dbReference>
<dbReference type="AlphaFoldDB" id="A0A831RJG3"/>